<evidence type="ECO:0000256" key="14">
    <source>
        <dbReference type="PIRSR" id="PIRSR000098-1"/>
    </source>
</evidence>
<keyword evidence="10 16" id="KW-0560">Oxidoreductase</keyword>
<dbReference type="SUPFAM" id="SSF55021">
    <property type="entry name" value="ACT-like"/>
    <property type="match status" value="1"/>
</dbReference>
<comment type="pathway">
    <text evidence="3 16">Amino-acid biosynthesis; L-methionine biosynthesis via de novo pathway; L-homoserine from L-aspartate: step 3/3.</text>
</comment>
<dbReference type="EMBL" id="BX569690">
    <property type="protein sequence ID" value="CAE07226.1"/>
    <property type="molecule type" value="Genomic_DNA"/>
</dbReference>
<feature type="active site" description="Proton donor" evidence="14">
    <location>
        <position position="204"/>
    </location>
</feature>
<dbReference type="STRING" id="84588.SYNW0711"/>
<evidence type="ECO:0000256" key="4">
    <source>
        <dbReference type="ARBA" id="ARBA00006753"/>
    </source>
</evidence>
<dbReference type="eggNOG" id="COG0460">
    <property type="taxonomic scope" value="Bacteria"/>
</dbReference>
<dbReference type="InterPro" id="IPR002912">
    <property type="entry name" value="ACT_dom"/>
</dbReference>
<evidence type="ECO:0000256" key="5">
    <source>
        <dbReference type="ARBA" id="ARBA00013213"/>
    </source>
</evidence>
<keyword evidence="11" id="KW-0915">Sodium</keyword>
<reference evidence="19 20" key="1">
    <citation type="journal article" date="2003" name="Nature">
        <title>The genome of a motile marine Synechococcus.</title>
        <authorList>
            <person name="Palenik B."/>
            <person name="Brahamsha B."/>
            <person name="Larimer F."/>
            <person name="Land M."/>
            <person name="Hauser L."/>
            <person name="Chain P."/>
            <person name="Lamerdin J."/>
            <person name="Regala W."/>
            <person name="Allen E.A."/>
            <person name="McCarren J."/>
            <person name="Paulsen I."/>
            <person name="Dufresne A."/>
            <person name="Partensky F."/>
            <person name="Webb E."/>
            <person name="Waterbury J."/>
        </authorList>
    </citation>
    <scope>NUCLEOTIDE SEQUENCE [LARGE SCALE GENOMIC DNA]</scope>
    <source>
        <strain evidence="19 20">WH8102</strain>
    </source>
</reference>
<dbReference type="Gene3D" id="3.30.70.260">
    <property type="match status" value="1"/>
</dbReference>
<name>Q7U8B0_PARMW</name>
<dbReference type="Proteomes" id="UP000001422">
    <property type="component" value="Chromosome"/>
</dbReference>
<keyword evidence="12 16" id="KW-0486">Methionine biosynthesis</keyword>
<dbReference type="Gene3D" id="3.30.360.10">
    <property type="entry name" value="Dihydrodipicolinate Reductase, domain 2"/>
    <property type="match status" value="1"/>
</dbReference>
<evidence type="ECO:0000256" key="15">
    <source>
        <dbReference type="PIRSR" id="PIRSR000098-2"/>
    </source>
</evidence>
<dbReference type="EC" id="1.1.1.3" evidence="5 16"/>
<dbReference type="KEGG" id="syw:SYNW0711"/>
<evidence type="ECO:0000256" key="2">
    <source>
        <dbReference type="ARBA" id="ARBA00005056"/>
    </source>
</evidence>
<dbReference type="GO" id="GO:0009088">
    <property type="term" value="P:threonine biosynthetic process"/>
    <property type="evidence" value="ECO:0007669"/>
    <property type="project" value="UniProtKB-UniPathway"/>
</dbReference>
<dbReference type="UniPathway" id="UPA00050">
    <property type="reaction ID" value="UER00063"/>
</dbReference>
<dbReference type="Pfam" id="PF01842">
    <property type="entry name" value="ACT"/>
    <property type="match status" value="1"/>
</dbReference>
<dbReference type="GO" id="GO:0009086">
    <property type="term" value="P:methionine biosynthetic process"/>
    <property type="evidence" value="ECO:0007669"/>
    <property type="project" value="UniProtKB-KW"/>
</dbReference>
<feature type="binding site" evidence="15">
    <location>
        <position position="104"/>
    </location>
    <ligand>
        <name>NADPH</name>
        <dbReference type="ChEBI" id="CHEBI:57783"/>
    </ligand>
</feature>
<dbReference type="GO" id="GO:0050661">
    <property type="term" value="F:NADP binding"/>
    <property type="evidence" value="ECO:0007669"/>
    <property type="project" value="InterPro"/>
</dbReference>
<dbReference type="HOGENOM" id="CLU_009116_1_0_3"/>
<protein>
    <recommendedName>
        <fullName evidence="6 16">Homoserine dehydrogenase</fullName>
        <ecNumber evidence="5 16">1.1.1.3</ecNumber>
    </recommendedName>
</protein>
<dbReference type="Pfam" id="PF03447">
    <property type="entry name" value="NAD_binding_3"/>
    <property type="match status" value="1"/>
</dbReference>
<evidence type="ECO:0000256" key="7">
    <source>
        <dbReference type="ARBA" id="ARBA00022605"/>
    </source>
</evidence>
<feature type="binding site" evidence="15">
    <location>
        <begin position="10"/>
        <end position="17"/>
    </location>
    <ligand>
        <name>NADP(+)</name>
        <dbReference type="ChEBI" id="CHEBI:58349"/>
    </ligand>
</feature>
<dbReference type="PANTHER" id="PTHR43331:SF1">
    <property type="entry name" value="HOMOSERINE DEHYDROGENASE"/>
    <property type="match status" value="1"/>
</dbReference>
<feature type="domain" description="ACT" evidence="18">
    <location>
        <begin position="359"/>
        <end position="433"/>
    </location>
</feature>
<dbReference type="InterPro" id="IPR016204">
    <property type="entry name" value="HDH"/>
</dbReference>
<keyword evidence="7 16" id="KW-0028">Amino-acid biosynthesis</keyword>
<dbReference type="UniPathway" id="UPA00051">
    <property type="reaction ID" value="UER00465"/>
</dbReference>
<dbReference type="InterPro" id="IPR019811">
    <property type="entry name" value="HDH_CS"/>
</dbReference>
<evidence type="ECO:0000256" key="8">
    <source>
        <dbReference type="ARBA" id="ARBA00022697"/>
    </source>
</evidence>
<evidence type="ECO:0000256" key="16">
    <source>
        <dbReference type="RuleBase" id="RU000579"/>
    </source>
</evidence>
<dbReference type="InterPro" id="IPR001342">
    <property type="entry name" value="HDH_cat"/>
</dbReference>
<keyword evidence="9 15" id="KW-0521">NADP</keyword>
<dbReference type="AlphaFoldDB" id="Q7U8B0"/>
<evidence type="ECO:0000256" key="1">
    <source>
        <dbReference type="ARBA" id="ARBA00001920"/>
    </source>
</evidence>
<comment type="cofactor">
    <cofactor evidence="1">
        <name>a metal cation</name>
        <dbReference type="ChEBI" id="CHEBI:25213"/>
    </cofactor>
</comment>
<dbReference type="InterPro" id="IPR045865">
    <property type="entry name" value="ACT-like_dom_sf"/>
</dbReference>
<dbReference type="FunFam" id="3.30.360.10:FF:000005">
    <property type="entry name" value="Homoserine dehydrogenase"/>
    <property type="match status" value="1"/>
</dbReference>
<evidence type="ECO:0000259" key="18">
    <source>
        <dbReference type="PROSITE" id="PS51671"/>
    </source>
</evidence>
<dbReference type="PIRSF" id="PIRSF000098">
    <property type="entry name" value="Homoser_dehydrog"/>
    <property type="match status" value="1"/>
</dbReference>
<dbReference type="NCBIfam" id="NF004976">
    <property type="entry name" value="PRK06349.1"/>
    <property type="match status" value="1"/>
</dbReference>
<proteinExistence type="inferred from homology"/>
<dbReference type="Gene3D" id="3.40.50.720">
    <property type="entry name" value="NAD(P)-binding Rossmann-like Domain"/>
    <property type="match status" value="1"/>
</dbReference>
<evidence type="ECO:0000256" key="17">
    <source>
        <dbReference type="RuleBase" id="RU004171"/>
    </source>
</evidence>
<evidence type="ECO:0000256" key="3">
    <source>
        <dbReference type="ARBA" id="ARBA00005062"/>
    </source>
</evidence>
<dbReference type="PROSITE" id="PS01042">
    <property type="entry name" value="HOMOSER_DHGENASE"/>
    <property type="match status" value="1"/>
</dbReference>
<dbReference type="PANTHER" id="PTHR43331">
    <property type="entry name" value="HOMOSERINE DEHYDROGENASE"/>
    <property type="match status" value="1"/>
</dbReference>
<dbReference type="CDD" id="cd04881">
    <property type="entry name" value="ACT_HSDH-Hom"/>
    <property type="match status" value="1"/>
</dbReference>
<dbReference type="Pfam" id="PF00742">
    <property type="entry name" value="Homoserine_dh"/>
    <property type="match status" value="1"/>
</dbReference>
<keyword evidence="8 16" id="KW-0791">Threonine biosynthesis</keyword>
<evidence type="ECO:0000256" key="13">
    <source>
        <dbReference type="ARBA" id="ARBA00048841"/>
    </source>
</evidence>
<feature type="binding site" evidence="15">
    <location>
        <position position="189"/>
    </location>
    <ligand>
        <name>L-homoserine</name>
        <dbReference type="ChEBI" id="CHEBI:57476"/>
    </ligand>
</feature>
<evidence type="ECO:0000256" key="6">
    <source>
        <dbReference type="ARBA" id="ARBA00013376"/>
    </source>
</evidence>
<evidence type="ECO:0000256" key="11">
    <source>
        <dbReference type="ARBA" id="ARBA00023053"/>
    </source>
</evidence>
<dbReference type="GO" id="GO:0004412">
    <property type="term" value="F:homoserine dehydrogenase activity"/>
    <property type="evidence" value="ECO:0007669"/>
    <property type="project" value="UniProtKB-EC"/>
</dbReference>
<dbReference type="InterPro" id="IPR036291">
    <property type="entry name" value="NAD(P)-bd_dom_sf"/>
</dbReference>
<comment type="similarity">
    <text evidence="4 17">Belongs to the homoserine dehydrogenase family.</text>
</comment>
<evidence type="ECO:0000256" key="12">
    <source>
        <dbReference type="ARBA" id="ARBA00023167"/>
    </source>
</evidence>
<dbReference type="PROSITE" id="PS51671">
    <property type="entry name" value="ACT"/>
    <property type="match status" value="1"/>
</dbReference>
<evidence type="ECO:0000313" key="20">
    <source>
        <dbReference type="Proteomes" id="UP000001422"/>
    </source>
</evidence>
<comment type="pathway">
    <text evidence="2 16">Amino-acid biosynthesis; L-threonine biosynthesis; L-threonine from L-aspartate: step 3/5.</text>
</comment>
<comment type="catalytic activity">
    <reaction evidence="13">
        <text>L-homoserine + NADP(+) = L-aspartate 4-semialdehyde + NADPH + H(+)</text>
        <dbReference type="Rhea" id="RHEA:15761"/>
        <dbReference type="ChEBI" id="CHEBI:15378"/>
        <dbReference type="ChEBI" id="CHEBI:57476"/>
        <dbReference type="ChEBI" id="CHEBI:57783"/>
        <dbReference type="ChEBI" id="CHEBI:58349"/>
        <dbReference type="ChEBI" id="CHEBI:537519"/>
        <dbReference type="EC" id="1.1.1.3"/>
    </reaction>
    <physiologicalReaction direction="right-to-left" evidence="13">
        <dbReference type="Rhea" id="RHEA:15763"/>
    </physiologicalReaction>
</comment>
<dbReference type="SUPFAM" id="SSF51735">
    <property type="entry name" value="NAD(P)-binding Rossmann-fold domains"/>
    <property type="match status" value="1"/>
</dbReference>
<dbReference type="InterPro" id="IPR005106">
    <property type="entry name" value="Asp/hSer_DH_NAD-bd"/>
</dbReference>
<organism evidence="19 20">
    <name type="scientific">Parasynechococcus marenigrum (strain WH8102)</name>
    <dbReference type="NCBI Taxonomy" id="84588"/>
    <lineage>
        <taxon>Bacteria</taxon>
        <taxon>Bacillati</taxon>
        <taxon>Cyanobacteriota</taxon>
        <taxon>Cyanophyceae</taxon>
        <taxon>Synechococcales</taxon>
        <taxon>Prochlorococcaceae</taxon>
        <taxon>Parasynechococcus</taxon>
        <taxon>Parasynechococcus marenigrum</taxon>
    </lineage>
</organism>
<evidence type="ECO:0000256" key="9">
    <source>
        <dbReference type="ARBA" id="ARBA00022857"/>
    </source>
</evidence>
<accession>Q7U8B0</accession>
<keyword evidence="20" id="KW-1185">Reference proteome</keyword>
<sequence>MGARIGVGLLGLGTVGGGVAEILLNPEERHPLVADLDLIRVAVRNVNRPRTVELSDAVLTTDPSEVVNDPNVDVVVEVIGGIEPARSLILQAIANGKSVVTANKAVIARHGPEIASAAKAAGVYVLIEAAVGGGIPIIEPLKQSLGGNRINRVSGIINGTTNYILTRMANEGAAYADVLAEAQRLGYAEADPAADVDGLDAADKISILSALAFGGTVDRDALPTTGISALQGRDVEYARQLGYGVKLLAVAERLAGQGDPLPLSLRVQPTLVPSDHPLAGVNGVNNAILVEGDPIGRVMFYGPGAGAGPTASAVVADILNIAGIRQASGDQGPVDPLLAAGSWRPCVLADSGDIRQRHYVRFNTEDAPGVIGKVGGRFGDAGVSIQSIVQFNASEAGAEIVVITHEVSQRKVIAALDAITSLDEVSGLAAHLGCL</sequence>
<gene>
    <name evidence="19" type="primary">thrA:hom</name>
    <name evidence="19" type="ordered locus">SYNW0711</name>
</gene>
<dbReference type="RefSeq" id="WP_011127578.1">
    <property type="nucleotide sequence ID" value="NC_005070.1"/>
</dbReference>
<evidence type="ECO:0000313" key="19">
    <source>
        <dbReference type="EMBL" id="CAE07226.1"/>
    </source>
</evidence>
<dbReference type="SUPFAM" id="SSF55347">
    <property type="entry name" value="Glyceraldehyde-3-phosphate dehydrogenase-like, C-terminal domain"/>
    <property type="match status" value="1"/>
</dbReference>
<evidence type="ECO:0000256" key="10">
    <source>
        <dbReference type="ARBA" id="ARBA00023002"/>
    </source>
</evidence>